<dbReference type="Proteomes" id="UP000094580">
    <property type="component" value="Unassembled WGS sequence"/>
</dbReference>
<dbReference type="Pfam" id="PF20085">
    <property type="entry name" value="TGL"/>
    <property type="match status" value="1"/>
</dbReference>
<evidence type="ECO:0000313" key="4">
    <source>
        <dbReference type="EMBL" id="ODG89781.1"/>
    </source>
</evidence>
<evidence type="ECO:0000313" key="5">
    <source>
        <dbReference type="Proteomes" id="UP000094580"/>
    </source>
</evidence>
<comment type="caution">
    <text evidence="4">The sequence shown here is derived from an EMBL/GenBank/DDBJ whole genome shotgun (WGS) entry which is preliminary data.</text>
</comment>
<organism evidence="4 5">
    <name type="scientific">Gottfriedia luciferensis</name>
    <dbReference type="NCBI Taxonomy" id="178774"/>
    <lineage>
        <taxon>Bacteria</taxon>
        <taxon>Bacillati</taxon>
        <taxon>Bacillota</taxon>
        <taxon>Bacilli</taxon>
        <taxon>Bacillales</taxon>
        <taxon>Bacillaceae</taxon>
        <taxon>Gottfriedia</taxon>
    </lineage>
</organism>
<keyword evidence="1" id="KW-0808">Transferase</keyword>
<sequence length="277" mass="31814">MIVVNNKIVHASLKNSEDSNNKLYQEILSSLTNSKKSHIYKSDRELSFDLTIRTYILQASKDLLTSGMQFRVFRRAYCNPMFWIRTPMGGFRLRPGIRTSMGIYDIFRNGQFYATECATAIIMIFYKALLDLLGYEIFDQLFDNGIYLYTWNYDPKLAILTAEVDRPAPGDVVYIKNPEVDPMTPEWQGENTVSMGSNYYYGHGIGIRSLHEIIFHLNMHRYPFAMVSAFLTNLNTRIDSNEMAQYLKDTSKLIPVTTKEASSEVITARIGDQTQIA</sequence>
<dbReference type="HAMAP" id="MF_00727">
    <property type="entry name" value="Tgl"/>
    <property type="match status" value="1"/>
</dbReference>
<dbReference type="NCBIfam" id="NF002869">
    <property type="entry name" value="PRK03187.1"/>
    <property type="match status" value="1"/>
</dbReference>
<accession>A0ABX2ZJ95</accession>
<evidence type="ECO:0000256" key="2">
    <source>
        <dbReference type="ARBA" id="ARBA00022969"/>
    </source>
</evidence>
<name>A0ABX2ZJ95_9BACI</name>
<reference evidence="4 5" key="1">
    <citation type="submission" date="2016-07" db="EMBL/GenBank/DDBJ databases">
        <authorList>
            <person name="Townsley L."/>
            <person name="Shank E.A."/>
        </authorList>
    </citation>
    <scope>NUCLEOTIDE SEQUENCE [LARGE SCALE GENOMIC DNA]</scope>
    <source>
        <strain evidence="4 5">CH01</strain>
    </source>
</reference>
<dbReference type="InterPro" id="IPR020916">
    <property type="entry name" value="Gln_gamma-glutamylTfrase_bac"/>
</dbReference>
<proteinExistence type="inferred from homology"/>
<protein>
    <submittedName>
        <fullName evidence="4">Protein-glutamine gamma-glutamyltransferase</fullName>
    </submittedName>
</protein>
<evidence type="ECO:0000256" key="3">
    <source>
        <dbReference type="ARBA" id="ARBA00023315"/>
    </source>
</evidence>
<dbReference type="EMBL" id="MDKC01000037">
    <property type="protein sequence ID" value="ODG89781.1"/>
    <property type="molecule type" value="Genomic_DNA"/>
</dbReference>
<keyword evidence="3" id="KW-0012">Acyltransferase</keyword>
<keyword evidence="5" id="KW-1185">Reference proteome</keyword>
<gene>
    <name evidence="4" type="ORF">BED47_15335</name>
</gene>
<keyword evidence="2" id="KW-0749">Sporulation</keyword>
<evidence type="ECO:0000256" key="1">
    <source>
        <dbReference type="ARBA" id="ARBA00022679"/>
    </source>
</evidence>